<evidence type="ECO:0000256" key="1">
    <source>
        <dbReference type="SAM" id="MobiDB-lite"/>
    </source>
</evidence>
<dbReference type="InParanoid" id="A0A6P8I4E2"/>
<dbReference type="Proteomes" id="UP000515163">
    <property type="component" value="Unplaced"/>
</dbReference>
<evidence type="ECO:0000313" key="3">
    <source>
        <dbReference type="Proteomes" id="UP000515163"/>
    </source>
</evidence>
<dbReference type="RefSeq" id="XP_031559655.1">
    <property type="nucleotide sequence ID" value="XM_031703795.1"/>
</dbReference>
<gene>
    <name evidence="4" type="primary">LOC116295841</name>
</gene>
<feature type="chain" id="PRO_5027837095" evidence="2">
    <location>
        <begin position="21"/>
        <end position="138"/>
    </location>
</feature>
<dbReference type="KEGG" id="aten:116295841"/>
<keyword evidence="2" id="KW-0732">Signal</keyword>
<evidence type="ECO:0000313" key="4">
    <source>
        <dbReference type="RefSeq" id="XP_031559655.1"/>
    </source>
</evidence>
<dbReference type="AlphaFoldDB" id="A0A6P8I4E2"/>
<protein>
    <submittedName>
        <fullName evidence="4">Uncharacterized protein LOC116295841</fullName>
    </submittedName>
</protein>
<accession>A0A6P8I4E2</accession>
<keyword evidence="3" id="KW-1185">Reference proteome</keyword>
<reference evidence="4" key="1">
    <citation type="submission" date="2025-08" db="UniProtKB">
        <authorList>
            <consortium name="RefSeq"/>
        </authorList>
    </citation>
    <scope>IDENTIFICATION</scope>
    <source>
        <tissue evidence="4">Tentacle</tissue>
    </source>
</reference>
<feature type="region of interest" description="Disordered" evidence="1">
    <location>
        <begin position="29"/>
        <end position="49"/>
    </location>
</feature>
<feature type="compositionally biased region" description="Polar residues" evidence="1">
    <location>
        <begin position="35"/>
        <end position="49"/>
    </location>
</feature>
<proteinExistence type="predicted"/>
<evidence type="ECO:0000256" key="2">
    <source>
        <dbReference type="SAM" id="SignalP"/>
    </source>
</evidence>
<sequence length="138" mass="15094">MGILIALGWLSIFVVHSVSSSQDETIHHGIPYDATGSQEELQTDNPKESGLNTYNVKEVAKKNPKKLAHPCYAPSHMYGPTPESILINGQRFLLNTARCKSRTIFACLDNVATSLGRCQVIVKTFRGFSYTSGCQCSG</sequence>
<feature type="signal peptide" evidence="2">
    <location>
        <begin position="1"/>
        <end position="20"/>
    </location>
</feature>
<dbReference type="OrthoDB" id="10271268at2759"/>
<organism evidence="3 4">
    <name type="scientific">Actinia tenebrosa</name>
    <name type="common">Australian red waratah sea anemone</name>
    <dbReference type="NCBI Taxonomy" id="6105"/>
    <lineage>
        <taxon>Eukaryota</taxon>
        <taxon>Metazoa</taxon>
        <taxon>Cnidaria</taxon>
        <taxon>Anthozoa</taxon>
        <taxon>Hexacorallia</taxon>
        <taxon>Actiniaria</taxon>
        <taxon>Actiniidae</taxon>
        <taxon>Actinia</taxon>
    </lineage>
</organism>
<dbReference type="GeneID" id="116295841"/>
<name>A0A6P8I4E2_ACTTE</name>